<protein>
    <recommendedName>
        <fullName evidence="3">Universal stress protein family protein</fullName>
    </recommendedName>
</protein>
<organism evidence="1 2">
    <name type="scientific">Desulfovibrio gilichinskyi</name>
    <dbReference type="NCBI Taxonomy" id="1519643"/>
    <lineage>
        <taxon>Bacteria</taxon>
        <taxon>Pseudomonadati</taxon>
        <taxon>Thermodesulfobacteriota</taxon>
        <taxon>Desulfovibrionia</taxon>
        <taxon>Desulfovibrionales</taxon>
        <taxon>Desulfovibrionaceae</taxon>
        <taxon>Desulfovibrio</taxon>
    </lineage>
</organism>
<dbReference type="EMBL" id="FWZU01000003">
    <property type="protein sequence ID" value="SMF20176.1"/>
    <property type="molecule type" value="Genomic_DNA"/>
</dbReference>
<dbReference type="OrthoDB" id="5452542at2"/>
<evidence type="ECO:0000313" key="2">
    <source>
        <dbReference type="Proteomes" id="UP000192906"/>
    </source>
</evidence>
<gene>
    <name evidence="1" type="ORF">SAMN06295933_2234</name>
</gene>
<proteinExistence type="predicted"/>
<dbReference type="Proteomes" id="UP000192906">
    <property type="component" value="Unassembled WGS sequence"/>
</dbReference>
<dbReference type="AlphaFoldDB" id="A0A1X7DRR6"/>
<sequence length="203" mass="22518">MATVQNVKSFLDRHYKAMVENQCNTCSVGTWAINRNQSSCDNKERGFFLKTFLNRFRTKDQNSATAQVENDKIVSAISESTRPGCKILVVSKGSAFSGNVVSYAVEMAAKTRSSLVALNLDEKGTNFNNFRNECEDNIASFSAKASEAGLLFAHLIKTGAEDSVVAELHSNDKEFRYVMEDVATNQAKRQAIPVYTHAMLRVK</sequence>
<name>A0A1X7DRR6_9BACT</name>
<keyword evidence="2" id="KW-1185">Reference proteome</keyword>
<dbReference type="RefSeq" id="WP_085102159.1">
    <property type="nucleotide sequence ID" value="NZ_FWZU01000003.1"/>
</dbReference>
<reference evidence="2" key="1">
    <citation type="submission" date="2017-04" db="EMBL/GenBank/DDBJ databases">
        <authorList>
            <person name="Varghese N."/>
            <person name="Submissions S."/>
        </authorList>
    </citation>
    <scope>NUCLEOTIDE SEQUENCE [LARGE SCALE GENOMIC DNA]</scope>
    <source>
        <strain evidence="2">K3S</strain>
    </source>
</reference>
<accession>A0A1X7DRR6</accession>
<evidence type="ECO:0000313" key="1">
    <source>
        <dbReference type="EMBL" id="SMF20176.1"/>
    </source>
</evidence>
<evidence type="ECO:0008006" key="3">
    <source>
        <dbReference type="Google" id="ProtNLM"/>
    </source>
</evidence>